<feature type="signal peptide" evidence="6">
    <location>
        <begin position="1"/>
        <end position="26"/>
    </location>
</feature>
<dbReference type="PANTHER" id="PTHR30329:SF21">
    <property type="entry name" value="LIPOPROTEIN YIAD-RELATED"/>
    <property type="match status" value="1"/>
</dbReference>
<dbReference type="Pfam" id="PF00691">
    <property type="entry name" value="OmpA"/>
    <property type="match status" value="1"/>
</dbReference>
<dbReference type="PROSITE" id="PS51123">
    <property type="entry name" value="OMPA_2"/>
    <property type="match status" value="1"/>
</dbReference>
<dbReference type="Gene3D" id="3.30.1330.60">
    <property type="entry name" value="OmpA-like domain"/>
    <property type="match status" value="1"/>
</dbReference>
<evidence type="ECO:0000256" key="4">
    <source>
        <dbReference type="PROSITE-ProRule" id="PRU00473"/>
    </source>
</evidence>
<sequence>MRLSGLLLTFLAFATAAGGAFLGARAAVAVVEDRSVVAVRDALAGEGLLFARVLGDGLQIVLEGEAPSEAQRFRAMSVAGGQVDASRVIDNLSVAEREGLAPPAFAVEILRNDAGVSLIGLVPADTDRERMADRIAEAAPDKPVTDLMETADHPIPPGWAPAMIFALEALERLQRAKISVSAGEVSVVAMAESATDQRRIENELARLRPAGLSLSVDITAPRPVISPFIVRFVSDADGARFEACAAGSTEGEAVITEAAVAAGLDGRVSCRIGLGMPSEHWSEAVALSIGAVAELGGGTVTLTDADVSLVAPADTPEAVFERVAGELENALPPLFALEAAVAVEPDAEAVETVPEFTATRSPEGLVQLRGRVADALMNTTAETYARAQFDGAEISMGTRVTEGLPPGWSVRVLAGIAALGELESGSVIVRPDTVRVSGLTGNPDARTQIAQLLVEKLGQDADFSVDVTYEERLDPIAALPTPEECLQQIGIVTRNRKITFDPGSADIAGPAQAVMDDIAEILRRCPDLRVEVAGYTDSQGREEMNLRLSQDRADAVLRGLRERRVPVGSFSAVGYGEEDPIADNETEEGREANRRIEFRLVGSEATDASADADGEAAAGGEDGSDEQD</sequence>
<feature type="compositionally biased region" description="Basic and acidic residues" evidence="5">
    <location>
        <begin position="587"/>
        <end position="598"/>
    </location>
</feature>
<gene>
    <name evidence="8" type="ORF">EAT49_09585</name>
</gene>
<dbReference type="Proteomes" id="UP000268016">
    <property type="component" value="Unassembled WGS sequence"/>
</dbReference>
<keyword evidence="2 4" id="KW-0472">Membrane</keyword>
<comment type="subcellular location">
    <subcellularLocation>
        <location evidence="1">Cell outer membrane</location>
    </subcellularLocation>
</comment>
<dbReference type="InterPro" id="IPR007055">
    <property type="entry name" value="BON_dom"/>
</dbReference>
<evidence type="ECO:0000256" key="6">
    <source>
        <dbReference type="SAM" id="SignalP"/>
    </source>
</evidence>
<dbReference type="InterPro" id="IPR006665">
    <property type="entry name" value="OmpA-like"/>
</dbReference>
<evidence type="ECO:0000256" key="1">
    <source>
        <dbReference type="ARBA" id="ARBA00004442"/>
    </source>
</evidence>
<dbReference type="InterPro" id="IPR050330">
    <property type="entry name" value="Bact_OuterMem_StrucFunc"/>
</dbReference>
<dbReference type="PRINTS" id="PR01021">
    <property type="entry name" value="OMPADOMAIN"/>
</dbReference>
<dbReference type="GO" id="GO:0009279">
    <property type="term" value="C:cell outer membrane"/>
    <property type="evidence" value="ECO:0007669"/>
    <property type="project" value="UniProtKB-SubCell"/>
</dbReference>
<keyword evidence="9" id="KW-1185">Reference proteome</keyword>
<comment type="caution">
    <text evidence="8">The sequence shown here is derived from an EMBL/GenBank/DDBJ whole genome shotgun (WGS) entry which is preliminary data.</text>
</comment>
<dbReference type="RefSeq" id="WP_123642096.1">
    <property type="nucleotide sequence ID" value="NZ_ML119084.1"/>
</dbReference>
<dbReference type="InterPro" id="IPR006664">
    <property type="entry name" value="OMP_bac"/>
</dbReference>
<name>A0A3N2R5A0_9RHOB</name>
<dbReference type="Gene3D" id="3.40.1520.20">
    <property type="match status" value="2"/>
</dbReference>
<protein>
    <submittedName>
        <fullName evidence="8">OmpA family protein</fullName>
    </submittedName>
</protein>
<feature type="region of interest" description="Disordered" evidence="5">
    <location>
        <begin position="576"/>
        <end position="628"/>
    </location>
</feature>
<proteinExistence type="predicted"/>
<keyword evidence="6" id="KW-0732">Signal</keyword>
<feature type="domain" description="OmpA-like" evidence="7">
    <location>
        <begin position="487"/>
        <end position="604"/>
    </location>
</feature>
<evidence type="ECO:0000313" key="8">
    <source>
        <dbReference type="EMBL" id="ROU02573.1"/>
    </source>
</evidence>
<dbReference type="AlphaFoldDB" id="A0A3N2R5A0"/>
<dbReference type="SUPFAM" id="SSF103088">
    <property type="entry name" value="OmpA-like"/>
    <property type="match status" value="1"/>
</dbReference>
<evidence type="ECO:0000313" key="9">
    <source>
        <dbReference type="Proteomes" id="UP000268016"/>
    </source>
</evidence>
<evidence type="ECO:0000256" key="2">
    <source>
        <dbReference type="ARBA" id="ARBA00023136"/>
    </source>
</evidence>
<keyword evidence="3" id="KW-0998">Cell outer membrane</keyword>
<dbReference type="Pfam" id="PF04972">
    <property type="entry name" value="BON"/>
    <property type="match status" value="1"/>
</dbReference>
<feature type="compositionally biased region" description="Low complexity" evidence="5">
    <location>
        <begin position="602"/>
        <end position="619"/>
    </location>
</feature>
<feature type="compositionally biased region" description="Acidic residues" evidence="5">
    <location>
        <begin position="576"/>
        <end position="586"/>
    </location>
</feature>
<dbReference type="PANTHER" id="PTHR30329">
    <property type="entry name" value="STATOR ELEMENT OF FLAGELLAR MOTOR COMPLEX"/>
    <property type="match status" value="1"/>
</dbReference>
<evidence type="ECO:0000256" key="5">
    <source>
        <dbReference type="SAM" id="MobiDB-lite"/>
    </source>
</evidence>
<evidence type="ECO:0000259" key="7">
    <source>
        <dbReference type="PROSITE" id="PS51123"/>
    </source>
</evidence>
<accession>A0A3N2R5A0</accession>
<dbReference type="CDD" id="cd07185">
    <property type="entry name" value="OmpA_C-like"/>
    <property type="match status" value="1"/>
</dbReference>
<dbReference type="EMBL" id="RDRB01000004">
    <property type="protein sequence ID" value="ROU02573.1"/>
    <property type="molecule type" value="Genomic_DNA"/>
</dbReference>
<dbReference type="InterPro" id="IPR036737">
    <property type="entry name" value="OmpA-like_sf"/>
</dbReference>
<evidence type="ECO:0000256" key="3">
    <source>
        <dbReference type="ARBA" id="ARBA00023237"/>
    </source>
</evidence>
<reference evidence="8 9" key="1">
    <citation type="submission" date="2018-10" db="EMBL/GenBank/DDBJ databases">
        <title>Histidinibacterium lentulum gen. nov., sp. nov., a marine bacterium from the culture broth of Picochlorum sp. 122.</title>
        <authorList>
            <person name="Wang G."/>
        </authorList>
    </citation>
    <scope>NUCLEOTIDE SEQUENCE [LARGE SCALE GENOMIC DNA]</scope>
    <source>
        <strain evidence="8 9">B17</strain>
    </source>
</reference>
<dbReference type="OrthoDB" id="5525824at2"/>
<feature type="chain" id="PRO_5017978913" evidence="6">
    <location>
        <begin position="27"/>
        <end position="628"/>
    </location>
</feature>
<organism evidence="8 9">
    <name type="scientific">Histidinibacterium lentulum</name>
    <dbReference type="NCBI Taxonomy" id="2480588"/>
    <lineage>
        <taxon>Bacteria</taxon>
        <taxon>Pseudomonadati</taxon>
        <taxon>Pseudomonadota</taxon>
        <taxon>Alphaproteobacteria</taxon>
        <taxon>Rhodobacterales</taxon>
        <taxon>Paracoccaceae</taxon>
        <taxon>Histidinibacterium</taxon>
    </lineage>
</organism>